<dbReference type="PANTHER" id="PTHR10161">
    <property type="entry name" value="TARTRATE-RESISTANT ACID PHOSPHATASE TYPE 5"/>
    <property type="match status" value="1"/>
</dbReference>
<sequence length="1248" mass="142350">MKHALQATLLFICALNIFSCRSSKIYYGPEAGNWQEQQLPDTAELAYTVYLLGDAGAPKPEEPTFKLLKSQLDRDPNSTLVVLGDNLYHNGLSEEGAAGRDVQEQRLDDQINLAADYQGQVFFVPGNHDWDYMGPKGLEKINRQEQYVEQKLNRGNTFVPDNGCPGPFTATLHNDVVFIGFDSQWWLHRHEKPYGPNSGCQATNETEMLQKIEQILEQSKGKHVVVSAHHPFFSNSNHGGYYSILDHLFPLRLIRDGLYIPLPVIGSLYPFFRKFGGVDQDIPHFRYQQLINELTRIFTRYDNIIYTAGHDHNLQLHRTDRFVHIISGSGCKSNHTERGNNATFVHNEKGFVKLLYYSNGDAWTEFWTPEGDGTTGQVNYREKLYNRKFADATTVCPDTLLADSHTTLTPSPNGLDKHPLAGLLLRRHYKQEWNTPVQVPLLNLGSPEHKLAPYGVSTNQDKYLLRLQNTNGFEFSFRPLLRNSLLTVPMRYRHAGSIEQLRDTWLPSQHPYAPLVVSHLEKAACILTTSPTLYFLSEEACLGLYQEQFKNKLGYLEPDAEDYHAELLSDKPSPPVLSYNSLLLELERNHQHVIDARAFAKVRLLDMLVGDWDRHEAQYDWAQTRQNEHIVYLPIPEDRDNAFFYFNGLVPWLASRAWGVRELQHFSYNITRLKDLNNEARNLDRRLLGSLTPADWVAIADSLQQALTDQVLDSAVRQMPPEVYHFHGNEIAAKLKSRRMQLQEVAQKYAHLLSRYVDVYGSEQQERFEVVRQQNGTTQVRVYAIGNTPDSLLYSRTFSPSETKEVRLYGLGGQDQYHISGSKPAKKDILVRIIGHRGHGRYQNTYSGDTLAAPHVELYNVHNPNNDALLVDNTTETEADFTSGELINSPASDRFFYTHFGPGMSLLYNQADGVVVGAGVQYRSYKFRSNPYGSRHTFLYQRALSTGMARLFYESELKNFAYDLDLINKAWAYAPYYSMGFSGYGNNPAPADAPDLVQQVEFRTVHLSSALQKPFGSFFAVGAGPLYEYYHLSERRNSWVADYLPEQDTKLFGHKHYFGASAFFKTSVKDNDNNPMRGLVINLEANWLQGLHRGVGRYSRYQYEVRYYMSPSLPFQVTFAGRLGGVVNTGKYSFYQGSMLGGGILPDFSQNLRGFYRSRFIGDRSLYTNLEMRVSLFNYRLYLFPGKIGVLGLYDNGRVWTRTNHTGGWHSAYGGGIWMSLFNRIVLSGTVAHSDQGSFINIQHGFYF</sequence>
<evidence type="ECO:0000256" key="2">
    <source>
        <dbReference type="ARBA" id="ARBA00022801"/>
    </source>
</evidence>
<evidence type="ECO:0000259" key="3">
    <source>
        <dbReference type="Pfam" id="PF00149"/>
    </source>
</evidence>
<evidence type="ECO:0000256" key="1">
    <source>
        <dbReference type="ARBA" id="ARBA00022729"/>
    </source>
</evidence>
<dbReference type="OrthoDB" id="333971at2"/>
<dbReference type="PANTHER" id="PTHR10161:SF14">
    <property type="entry name" value="TARTRATE-RESISTANT ACID PHOSPHATASE TYPE 5"/>
    <property type="match status" value="1"/>
</dbReference>
<dbReference type="EMBL" id="VRTY01000001">
    <property type="protein sequence ID" value="TXK52844.1"/>
    <property type="molecule type" value="Genomic_DNA"/>
</dbReference>
<gene>
    <name evidence="4" type="ORF">FVR03_00275</name>
</gene>
<dbReference type="InterPro" id="IPR004843">
    <property type="entry name" value="Calcineurin-like_PHP"/>
</dbReference>
<feature type="domain" description="Calcineurin-like phosphoesterase" evidence="3">
    <location>
        <begin position="49"/>
        <end position="248"/>
    </location>
</feature>
<dbReference type="Pfam" id="PF00149">
    <property type="entry name" value="Metallophos"/>
    <property type="match status" value="1"/>
</dbReference>
<name>A0A5C8KD45_9BACT</name>
<dbReference type="AlphaFoldDB" id="A0A5C8KD45"/>
<reference evidence="4 5" key="1">
    <citation type="submission" date="2019-08" db="EMBL/GenBank/DDBJ databases">
        <authorList>
            <person name="Shi S."/>
        </authorList>
    </citation>
    <scope>NUCLEOTIDE SEQUENCE [LARGE SCALE GENOMIC DNA]</scope>
    <source>
        <strain evidence="4 5">GY10130</strain>
    </source>
</reference>
<keyword evidence="1" id="KW-0732">Signal</keyword>
<evidence type="ECO:0000313" key="4">
    <source>
        <dbReference type="EMBL" id="TXK52844.1"/>
    </source>
</evidence>
<evidence type="ECO:0000313" key="5">
    <source>
        <dbReference type="Proteomes" id="UP000321926"/>
    </source>
</evidence>
<dbReference type="Gene3D" id="2.40.160.50">
    <property type="entry name" value="membrane protein fhac: a member of the omp85/tpsb transporter family"/>
    <property type="match status" value="1"/>
</dbReference>
<accession>A0A5C8KD45</accession>
<dbReference type="InterPro" id="IPR051558">
    <property type="entry name" value="Metallophosphoesterase_PAP"/>
</dbReference>
<keyword evidence="5" id="KW-1185">Reference proteome</keyword>
<proteinExistence type="predicted"/>
<protein>
    <recommendedName>
        <fullName evidence="3">Calcineurin-like phosphoesterase domain-containing protein</fullName>
    </recommendedName>
</protein>
<organism evidence="4 5">
    <name type="scientific">Pontibacter qinzhouensis</name>
    <dbReference type="NCBI Taxonomy" id="2603253"/>
    <lineage>
        <taxon>Bacteria</taxon>
        <taxon>Pseudomonadati</taxon>
        <taxon>Bacteroidota</taxon>
        <taxon>Cytophagia</taxon>
        <taxon>Cytophagales</taxon>
        <taxon>Hymenobacteraceae</taxon>
        <taxon>Pontibacter</taxon>
    </lineage>
</organism>
<keyword evidence="2" id="KW-0378">Hydrolase</keyword>
<comment type="caution">
    <text evidence="4">The sequence shown here is derived from an EMBL/GenBank/DDBJ whole genome shotgun (WGS) entry which is preliminary data.</text>
</comment>
<dbReference type="Gene3D" id="3.60.21.10">
    <property type="match status" value="2"/>
</dbReference>
<dbReference type="SUPFAM" id="SSF56300">
    <property type="entry name" value="Metallo-dependent phosphatases"/>
    <property type="match status" value="1"/>
</dbReference>
<dbReference type="InterPro" id="IPR029052">
    <property type="entry name" value="Metallo-depent_PP-like"/>
</dbReference>
<dbReference type="RefSeq" id="WP_147919748.1">
    <property type="nucleotide sequence ID" value="NZ_VRTY01000001.1"/>
</dbReference>
<dbReference type="GO" id="GO:0016787">
    <property type="term" value="F:hydrolase activity"/>
    <property type="evidence" value="ECO:0007669"/>
    <property type="project" value="UniProtKB-KW"/>
</dbReference>
<dbReference type="Proteomes" id="UP000321926">
    <property type="component" value="Unassembled WGS sequence"/>
</dbReference>